<comment type="caution">
    <text evidence="1">The sequence shown here is derived from an EMBL/GenBank/DDBJ whole genome shotgun (WGS) entry which is preliminary data.</text>
</comment>
<name>A0ACC5YWJ2_9TELE</name>
<evidence type="ECO:0000313" key="2">
    <source>
        <dbReference type="Proteomes" id="UP000830395"/>
    </source>
</evidence>
<gene>
    <name evidence="1" type="ORF">PDJAM_G00050210</name>
</gene>
<proteinExistence type="predicted"/>
<evidence type="ECO:0000313" key="1">
    <source>
        <dbReference type="EMBL" id="MCJ8739702.1"/>
    </source>
</evidence>
<dbReference type="Proteomes" id="UP000830395">
    <property type="component" value="Chromosome 13"/>
</dbReference>
<protein>
    <submittedName>
        <fullName evidence="1">Uncharacterized protein</fullName>
    </submittedName>
</protein>
<keyword evidence="2" id="KW-1185">Reference proteome</keyword>
<reference evidence="1" key="1">
    <citation type="submission" date="2020-02" db="EMBL/GenBank/DDBJ databases">
        <title>Genome sequencing of the panga catfish, Pangasius djambal.</title>
        <authorList>
            <person name="Wen M."/>
            <person name="Zahm M."/>
            <person name="Roques C."/>
            <person name="Cabau C."/>
            <person name="Klopp C."/>
            <person name="Donnadieu C."/>
            <person name="Jouanno E."/>
            <person name="Avarre J.-C."/>
            <person name="Campet M."/>
            <person name="Ha T."/>
            <person name="Dugue R."/>
            <person name="Lampietro C."/>
            <person name="Louis A."/>
            <person name="Herpin A."/>
            <person name="Echchiki A."/>
            <person name="Berthelot C."/>
            <person name="Parey E."/>
            <person name="Roest-Crollius H."/>
            <person name="Braasch I."/>
            <person name="Postlethwait J.H."/>
            <person name="Bobe J."/>
            <person name="Montfort J."/>
            <person name="Bouchez O."/>
            <person name="Begum T."/>
            <person name="Schartl M."/>
            <person name="Gustiano R."/>
            <person name="Guiguen Y."/>
        </authorList>
    </citation>
    <scope>NUCLEOTIDE SEQUENCE</scope>
    <source>
        <strain evidence="1">Pdj_M5554</strain>
    </source>
</reference>
<sequence length="2199" mass="245000">MAKSSISPRNTLKRLFFSKSTADLQECGEKQESKFHTLFRWREKKKDKRVESPEPAPAEAHDGGDWNAASIYGTVPRSKKGLFSRSETDLHKPKRFATFSFAWKKKKKKNRNLSQSSSSINVESEVRGHIREPEEEKIEEPSLRQQVHSELTEIESVDNDAGSMQGEDPHAVEFMLDNPESMSISHSDSWFSDCDSYLTPRESPDWLFSQWPTDDKNEINSDRTSLSSVVRTPEGRCTPIVTSCFSTVDCSINSRLVTVHHPQKCTSADIRDHSSTLHQWGMAKTNPQWIVSPASTLDRDVAEKFEEINANLALGYPEQSHSQLNEITDSKNRPADDRDVSLYEPEIGFHRERSPIIDDTIQENETFRKNEENMDHLAGPDCVSSISQEVPGELVPLSCPDDPEVIYSATEINSSSFHKNDGNPASVNVPLVYHETDFSPALTRGNIMVSDPDPATFDLVRSSYTSGLNHSNNFSDLLSEPDHPKQDQEPQEPTVSTILSFDTFNKSFSPESIRSTATDHLTRYSYISNFSHRSFSEDENCKGNNLEADECDEEGTNEISAQASRSAVFEETFYLSEEKEPHEFTGNNEPVCETLIRGNDFYSINSINSNLNESVNRKHLQDDGNAVMLNTEENRTRKQERDMAESRRFQTEDMLGSSSITTKIKENVEEKTFGLEQVFLRDEGDTQVQLSGESEAPPGEVNPQLADLTIIKPDMPVLQVCVSEECVTAPPFSLHSEVSVTDCKTETHPYVEAGSGHSQESGSPIPPQWEDSTGGGANDNVVKLHVDREDINTQEPETRSLTYYRVPRFESAEPRGLPETRDTFQQIQERQNSADQEHQDVVENPILQSENAADSSRDTCGILTERSNTPAGIVVCIREFGEEEEDHQESTRERTLSNLQPAPIHTSLGWFPHASFPLLSTVIEESDAEVPVETCPESDTDMSVSHVGVLSTTLTLKPKVSQEGREDGKKVHKVSLVNSSSTTNGSMHHRRVVDEFENGVRNDDTVDSGTRQELVGDWKPRHDEYRIFEGESRYSLTDRSESAVSGSTHLYSSLSSSSEYEPTVHSSLSFSSERKWETLPSAVSLDTAGSHGNTTWWNARSEVQVSGESQTGGRSWAGLAEPARESEVEGDEVKINTDSHYSTEETDGFLSGVFKATRVELCPTDVEPESPALTSPHDMDTLVDTLKSMAPPVRQRSLRSTSSLPFSSLPPIVEDATSTAALGVGVSSISSPTSPAETFISLPPDLGLNWSTSKDMRSPLTMMTILKEQQGQDPQGRSLILPQRASALNSIIMRKSSLPNLKLDEGSHINGIFGTSRLDHSLLFSNYRSEQTEENGKPSGHLSLFRAASLPEVNSGHDYLSKISGPDSLGSVGSSYELSLLTSPPSSLTGLIETSHISRSPLVIHSPTPESPTSNSTPSVLHSLSPESSVKPPSLQRSLSVGASSIGSPVHNGFGNKFGVTQEPGPDRNLLAKYKAFPDAYLTKEKEHGKLNPRPGKMFIYSRPGRQGQRIEVKGDVMDATEWEFPETISIRVVRGGWVLYEKPEFKGEKFALDEGDIELRNPFRPPEDEPRAEQNGEQENGEPRHAEPRRFVIGSLRRAVRDYSVPEICLFPEENAEGKKVVFRDTSDDARIYGFPIKANSIIINAGLWLVFAEPFFQGVPRVLEVGGFPNPAAWGVTHPYVGSVHPLKIGEPRVERPNEPKLVIYEKPYFSGKSREIYTNMRDFITKTDQQQTAFMYSVGSMKVIGGVWVGYEREGFRGHQYLLEEGEYHDWRMWGGCNSELRSVRVIRTDLSNPMVVMFEMSSEEVEEEHTFEVTEAVPDVELFGFHTSTRSIHVISGAWVAYSHVDYSGNQYVLEKGFYNNCADWGSGDNRICSIQPILPALADSQALRSELLLYTEPSFQGTCQVHCESEEFLSERRTVQSCRVAGGSWVLYDGNSFSGNQYVLSEGDYANLTSMGCANNCVLRSVKPVPILFTVPAISLFGLECFEGREVSMETEVSSMMEGGFNPHFLSVRVNSGCWVLCEHSNYRGRQFLLEPMEITNWPKFSSLTSVGSLYPIREKRRVFRIRHKESGLYMSVQGGVDAMKTGRVVVSENVEGLSDVWFYQDGLLKNKLAQTMSLQVVGNVEPGAKVVLWSETRSPVQTWSAKLSGSISSLTFPGLLLDVKGGKTYDKEHVVVRNEAEDTPIPLWDIEFI</sequence>
<accession>A0ACC5YWJ2</accession>
<dbReference type="EMBL" id="CM040987">
    <property type="protein sequence ID" value="MCJ8739702.1"/>
    <property type="molecule type" value="Genomic_DNA"/>
</dbReference>
<organism evidence="1 2">
    <name type="scientific">Pangasius djambal</name>
    <dbReference type="NCBI Taxonomy" id="1691987"/>
    <lineage>
        <taxon>Eukaryota</taxon>
        <taxon>Metazoa</taxon>
        <taxon>Chordata</taxon>
        <taxon>Craniata</taxon>
        <taxon>Vertebrata</taxon>
        <taxon>Euteleostomi</taxon>
        <taxon>Actinopterygii</taxon>
        <taxon>Neopterygii</taxon>
        <taxon>Teleostei</taxon>
        <taxon>Ostariophysi</taxon>
        <taxon>Siluriformes</taxon>
        <taxon>Pangasiidae</taxon>
        <taxon>Pangasius</taxon>
    </lineage>
</organism>